<evidence type="ECO:0000256" key="2">
    <source>
        <dbReference type="ARBA" id="ARBA00022553"/>
    </source>
</evidence>
<dbReference type="Gene3D" id="3.30.300.30">
    <property type="match status" value="1"/>
</dbReference>
<dbReference type="PROSITE" id="PS00455">
    <property type="entry name" value="AMP_BINDING"/>
    <property type="match status" value="1"/>
</dbReference>
<reference evidence="6" key="1">
    <citation type="submission" date="2020-09" db="EMBL/GenBank/DDBJ databases">
        <title>Whole genome shotgun sequence of Streptomyces cinnamonensis NBRC 15873.</title>
        <authorList>
            <person name="Komaki H."/>
            <person name="Tamura T."/>
        </authorList>
    </citation>
    <scope>NUCLEOTIDE SEQUENCE [LARGE SCALE GENOMIC DNA]</scope>
    <source>
        <strain evidence="6">NBRC 15873</strain>
    </source>
</reference>
<gene>
    <name evidence="5" type="ORF">Scinn_47480</name>
</gene>
<dbReference type="SUPFAM" id="SSF56801">
    <property type="entry name" value="Acetyl-CoA synthetase-like"/>
    <property type="match status" value="1"/>
</dbReference>
<name>A0ABQ3NR86_STRVG</name>
<dbReference type="Proteomes" id="UP000660554">
    <property type="component" value="Unassembled WGS sequence"/>
</dbReference>
<dbReference type="InterPro" id="IPR025110">
    <property type="entry name" value="AMP-bd_C"/>
</dbReference>
<dbReference type="NCBIfam" id="TIGR01733">
    <property type="entry name" value="AA-adenyl-dom"/>
    <property type="match status" value="1"/>
</dbReference>
<evidence type="ECO:0000313" key="5">
    <source>
        <dbReference type="EMBL" id="GHI15285.1"/>
    </source>
</evidence>
<dbReference type="Gene3D" id="3.40.50.12780">
    <property type="entry name" value="N-terminal domain of ligase-like"/>
    <property type="match status" value="1"/>
</dbReference>
<dbReference type="Pfam" id="PF00550">
    <property type="entry name" value="PP-binding"/>
    <property type="match status" value="1"/>
</dbReference>
<dbReference type="CDD" id="cd05930">
    <property type="entry name" value="A_NRPS"/>
    <property type="match status" value="1"/>
</dbReference>
<comment type="caution">
    <text evidence="5">The sequence shown here is derived from an EMBL/GenBank/DDBJ whole genome shotgun (WGS) entry which is preliminary data.</text>
</comment>
<proteinExistence type="predicted"/>
<dbReference type="Gene3D" id="1.10.1200.10">
    <property type="entry name" value="ACP-like"/>
    <property type="match status" value="1"/>
</dbReference>
<dbReference type="InterPro" id="IPR045851">
    <property type="entry name" value="AMP-bd_C_sf"/>
</dbReference>
<feature type="domain" description="Carrier" evidence="4">
    <location>
        <begin position="516"/>
        <end position="591"/>
    </location>
</feature>
<dbReference type="InterPro" id="IPR020806">
    <property type="entry name" value="PKS_PP-bd"/>
</dbReference>
<keyword evidence="1" id="KW-0596">Phosphopantetheine</keyword>
<evidence type="ECO:0000259" key="4">
    <source>
        <dbReference type="PROSITE" id="PS50075"/>
    </source>
</evidence>
<dbReference type="PROSITE" id="PS00012">
    <property type="entry name" value="PHOSPHOPANTETHEINE"/>
    <property type="match status" value="1"/>
</dbReference>
<dbReference type="InterPro" id="IPR000873">
    <property type="entry name" value="AMP-dep_synth/lig_dom"/>
</dbReference>
<dbReference type="Pfam" id="PF00501">
    <property type="entry name" value="AMP-binding"/>
    <property type="match status" value="1"/>
</dbReference>
<dbReference type="PANTHER" id="PTHR45527">
    <property type="entry name" value="NONRIBOSOMAL PEPTIDE SYNTHETASE"/>
    <property type="match status" value="1"/>
</dbReference>
<feature type="region of interest" description="Disordered" evidence="3">
    <location>
        <begin position="493"/>
        <end position="518"/>
    </location>
</feature>
<organism evidence="5 6">
    <name type="scientific">Streptomyces virginiae</name>
    <name type="common">Streptomyces cinnamonensis</name>
    <dbReference type="NCBI Taxonomy" id="1961"/>
    <lineage>
        <taxon>Bacteria</taxon>
        <taxon>Bacillati</taxon>
        <taxon>Actinomycetota</taxon>
        <taxon>Actinomycetes</taxon>
        <taxon>Kitasatosporales</taxon>
        <taxon>Streptomycetaceae</taxon>
        <taxon>Streptomyces</taxon>
    </lineage>
</organism>
<dbReference type="InterPro" id="IPR020845">
    <property type="entry name" value="AMP-binding_CS"/>
</dbReference>
<dbReference type="GeneID" id="86958451"/>
<dbReference type="InterPro" id="IPR010071">
    <property type="entry name" value="AA_adenyl_dom"/>
</dbReference>
<evidence type="ECO:0000313" key="6">
    <source>
        <dbReference type="Proteomes" id="UP000660554"/>
    </source>
</evidence>
<dbReference type="SMART" id="SM00823">
    <property type="entry name" value="PKS_PP"/>
    <property type="match status" value="1"/>
</dbReference>
<sequence>MAEPTNPVNLVERFLETARTFPGRAAVHAADGSLTFEELAGRTARLAAALRALGVRPGDRVGVSLPRGTGWAVAPLAVWRAGAAYVPLDPAHPGERLAHIAADAGLRAVVAGAGPAAEWAEGLPVLDPDTAAPDTEHLDMAAPAAQADAEPSGRAGHPAASAYVIHTSGSSGLPKGVEVTHAGVAALVAGLEERGVYPSGHRVVAWNASLSFDASVQQWVRVCRGDTLVVLDDEDRTDPARLDALLDAYGVTDLDCTPSHWQLTGPGLRPGRPLRLLLGGEPVPAAMWRALAEDPAVEAWNLYGPTECTVDATATRITGTAPRLGEPLAGVRAQVLDEGLRPATTGELYLAGPGVAVGYVGRPGLTASRFVADPFATDGSRMYRTGDLVRWRADSGLEFLRRTDRQLKVRGFRVEPGELEDRLRGHAAVEAAVAVARTGPDGDTLLAAYCVLAPGARVTDAELSRHCGAALPAYFVPSVFVTVDALPLTPNGKVDTEALPPLPTAPAAGPESSGRAPEGPLEELIATVWAEVLGRDGVGAEANFFALGGHSLLALRVVSRLKKNAGIALRTKDVYRFPVLADLARHARSVQAPAAGETS</sequence>
<keyword evidence="6" id="KW-1185">Reference proteome</keyword>
<dbReference type="RefSeq" id="WP_202204319.1">
    <property type="nucleotide sequence ID" value="NZ_BMRU01000017.1"/>
</dbReference>
<dbReference type="InterPro" id="IPR042099">
    <property type="entry name" value="ANL_N_sf"/>
</dbReference>
<dbReference type="PROSITE" id="PS50075">
    <property type="entry name" value="CARRIER"/>
    <property type="match status" value="1"/>
</dbReference>
<dbReference type="Pfam" id="PF13193">
    <property type="entry name" value="AMP-binding_C"/>
    <property type="match status" value="1"/>
</dbReference>
<dbReference type="InterPro" id="IPR036736">
    <property type="entry name" value="ACP-like_sf"/>
</dbReference>
<dbReference type="InterPro" id="IPR009081">
    <property type="entry name" value="PP-bd_ACP"/>
</dbReference>
<dbReference type="PANTHER" id="PTHR45527:SF1">
    <property type="entry name" value="FATTY ACID SYNTHASE"/>
    <property type="match status" value="1"/>
</dbReference>
<protein>
    <recommendedName>
        <fullName evidence="4">Carrier domain-containing protein</fullName>
    </recommendedName>
</protein>
<dbReference type="EMBL" id="BNDV01000010">
    <property type="protein sequence ID" value="GHI15285.1"/>
    <property type="molecule type" value="Genomic_DNA"/>
</dbReference>
<accession>A0ABQ3NR86</accession>
<keyword evidence="2" id="KW-0597">Phosphoprotein</keyword>
<dbReference type="InterPro" id="IPR006162">
    <property type="entry name" value="Ppantetheine_attach_site"/>
</dbReference>
<dbReference type="SUPFAM" id="SSF47336">
    <property type="entry name" value="ACP-like"/>
    <property type="match status" value="1"/>
</dbReference>
<evidence type="ECO:0000256" key="1">
    <source>
        <dbReference type="ARBA" id="ARBA00022450"/>
    </source>
</evidence>
<evidence type="ECO:0000256" key="3">
    <source>
        <dbReference type="SAM" id="MobiDB-lite"/>
    </source>
</evidence>